<accession>A0A4P2VUJ3</accession>
<evidence type="ECO:0000313" key="3">
    <source>
        <dbReference type="Proteomes" id="UP000291236"/>
    </source>
</evidence>
<dbReference type="KEGG" id="sbf:JCM31447_09830"/>
<feature type="transmembrane region" description="Helical" evidence="1">
    <location>
        <begin position="9"/>
        <end position="30"/>
    </location>
</feature>
<keyword evidence="1" id="KW-0812">Transmembrane</keyword>
<keyword evidence="1" id="KW-1133">Transmembrane helix</keyword>
<proteinExistence type="predicted"/>
<dbReference type="Proteomes" id="UP000291236">
    <property type="component" value="Chromosome"/>
</dbReference>
<dbReference type="AlphaFoldDB" id="A0A4P2VUJ3"/>
<organism evidence="2 3">
    <name type="scientific">Fluviispira sanaruensis</name>
    <dbReference type="NCBI Taxonomy" id="2493639"/>
    <lineage>
        <taxon>Bacteria</taxon>
        <taxon>Pseudomonadati</taxon>
        <taxon>Bdellovibrionota</taxon>
        <taxon>Oligoflexia</taxon>
        <taxon>Silvanigrellales</taxon>
        <taxon>Silvanigrellaceae</taxon>
        <taxon>Fluviispira</taxon>
    </lineage>
</organism>
<gene>
    <name evidence="2" type="ORF">JCM31447_09830</name>
</gene>
<reference evidence="2 3" key="1">
    <citation type="submission" date="2018-12" db="EMBL/GenBank/DDBJ databases">
        <title>Rubrispira sanarue gen. nov., sp., nov., a member of the order Silvanigrellales, isolated from a brackish lake in Hamamatsu Japan.</title>
        <authorList>
            <person name="Maejima Y."/>
            <person name="Iino T."/>
            <person name="Muraguchi Y."/>
            <person name="Fukuda K."/>
            <person name="Nojiri H."/>
            <person name="Ohkuma M."/>
            <person name="Moriuchi R."/>
            <person name="Dohra H."/>
            <person name="Kimbara K."/>
            <person name="Shintani M."/>
        </authorList>
    </citation>
    <scope>NUCLEOTIDE SEQUENCE [LARGE SCALE GENOMIC DNA]</scope>
    <source>
        <strain evidence="2 3">RF1110005</strain>
    </source>
</reference>
<dbReference type="RefSeq" id="WP_130607137.1">
    <property type="nucleotide sequence ID" value="NZ_AP019368.1"/>
</dbReference>
<evidence type="ECO:0000256" key="1">
    <source>
        <dbReference type="SAM" id="Phobius"/>
    </source>
</evidence>
<keyword evidence="3" id="KW-1185">Reference proteome</keyword>
<evidence type="ECO:0000313" key="2">
    <source>
        <dbReference type="EMBL" id="BBH52542.1"/>
    </source>
</evidence>
<protein>
    <submittedName>
        <fullName evidence="2">Uncharacterized protein</fullName>
    </submittedName>
</protein>
<sequence>MSKNKTTKILILVTILASFVTSISLFLNYFNEINNLKAVYKIEKQDQVNEAKRNIEMRFNYFYQALRTISFIPNVKNLMEGNVQKLSADTLSVMREIYNNAYYNVQMS</sequence>
<dbReference type="EMBL" id="AP019368">
    <property type="protein sequence ID" value="BBH52542.1"/>
    <property type="molecule type" value="Genomic_DNA"/>
</dbReference>
<keyword evidence="1" id="KW-0472">Membrane</keyword>
<name>A0A4P2VUJ3_FLUSA</name>